<dbReference type="PANTHER" id="PTHR13847">
    <property type="entry name" value="SARCOSINE DEHYDROGENASE-RELATED"/>
    <property type="match status" value="1"/>
</dbReference>
<evidence type="ECO:0000256" key="15">
    <source>
        <dbReference type="ARBA" id="ARBA00047316"/>
    </source>
</evidence>
<dbReference type="Gene3D" id="3.30.9.10">
    <property type="entry name" value="D-Amino Acid Oxidase, subunit A, domain 2"/>
    <property type="match status" value="1"/>
</dbReference>
<dbReference type="SUPFAM" id="SSF51905">
    <property type="entry name" value="FAD/NAD(P)-binding domain"/>
    <property type="match status" value="1"/>
</dbReference>
<dbReference type="InterPro" id="IPR001763">
    <property type="entry name" value="Rhodanese-like_dom"/>
</dbReference>
<dbReference type="Pfam" id="PF01266">
    <property type="entry name" value="DAO"/>
    <property type="match status" value="1"/>
</dbReference>
<dbReference type="InterPro" id="IPR036188">
    <property type="entry name" value="FAD/NAD-bd_sf"/>
</dbReference>
<dbReference type="RefSeq" id="WP_191054273.1">
    <property type="nucleotide sequence ID" value="NZ_JACXRZ010000025.1"/>
</dbReference>
<evidence type="ECO:0000256" key="14">
    <source>
        <dbReference type="ARBA" id="ARBA00044295"/>
    </source>
</evidence>
<evidence type="ECO:0000259" key="18">
    <source>
        <dbReference type="PROSITE" id="PS50206"/>
    </source>
</evidence>
<keyword evidence="5" id="KW-0285">Flavoprotein</keyword>
<dbReference type="Proteomes" id="UP000653231">
    <property type="component" value="Unassembled WGS sequence"/>
</dbReference>
<proteinExistence type="inferred from homology"/>
<evidence type="ECO:0000256" key="5">
    <source>
        <dbReference type="ARBA" id="ARBA00022630"/>
    </source>
</evidence>
<evidence type="ECO:0000256" key="7">
    <source>
        <dbReference type="ARBA" id="ARBA00022741"/>
    </source>
</evidence>
<keyword evidence="9" id="KW-0560">Oxidoreductase</keyword>
<keyword evidence="6" id="KW-0288">FMN</keyword>
<comment type="subcellular location">
    <subcellularLocation>
        <location evidence="3">Cytoplasm</location>
    </subcellularLocation>
</comment>
<evidence type="ECO:0000256" key="10">
    <source>
        <dbReference type="ARBA" id="ARBA00043973"/>
    </source>
</evidence>
<evidence type="ECO:0000256" key="9">
    <source>
        <dbReference type="ARBA" id="ARBA00023002"/>
    </source>
</evidence>
<evidence type="ECO:0000256" key="11">
    <source>
        <dbReference type="ARBA" id="ARBA00044044"/>
    </source>
</evidence>
<dbReference type="PROSITE" id="PS50206">
    <property type="entry name" value="RHODANESE_3"/>
    <property type="match status" value="1"/>
</dbReference>
<evidence type="ECO:0000256" key="17">
    <source>
        <dbReference type="SAM" id="MobiDB-lite"/>
    </source>
</evidence>
<comment type="caution">
    <text evidence="19">The sequence shown here is derived from an EMBL/GenBank/DDBJ whole genome shotgun (WGS) entry which is preliminary data.</text>
</comment>
<gene>
    <name evidence="19" type="ORF">IEQ31_28150</name>
</gene>
<dbReference type="Gene3D" id="3.50.50.60">
    <property type="entry name" value="FAD/NAD(P)-binding domain"/>
    <property type="match status" value="1"/>
</dbReference>
<evidence type="ECO:0000256" key="12">
    <source>
        <dbReference type="ARBA" id="ARBA00044150"/>
    </source>
</evidence>
<comment type="similarity">
    <text evidence="10">Belongs to the SoxB family.</text>
</comment>
<evidence type="ECO:0000256" key="2">
    <source>
        <dbReference type="ARBA" id="ARBA00001974"/>
    </source>
</evidence>
<evidence type="ECO:0000256" key="3">
    <source>
        <dbReference type="ARBA" id="ARBA00004496"/>
    </source>
</evidence>
<comment type="cofactor">
    <cofactor evidence="1">
        <name>FMN</name>
        <dbReference type="ChEBI" id="CHEBI:58210"/>
    </cofactor>
</comment>
<evidence type="ECO:0000313" key="19">
    <source>
        <dbReference type="EMBL" id="MBD3147039.1"/>
    </source>
</evidence>
<sequence>MSPGTQGRRTPGADLPDHPDRLWRSAEPKRAYDVVIVGGGGHGLATAYYLAKNHGITDVAVLERGWLAGGNMARNTTIIRSNYLWDESAGIYEHALKLWEGLEEDLGYPLLFSQRGVLNLAHSLQDVRDSVRRVNANRLNGVDAEWLTPEQVKEVCPIVDVSPDVRYPVLGGTYQPRAGIAKHDYVAWGFAKAAADLGVDMIEHCEVTGLDVRGGRVTGVQTTRGPIAAGKVALAAAGHSSVVAGYAGVSLPLQSHPLQALVSELLEPVHPTVVMSNAVHVYVSQAHKGELVMGAGIDAANSYRRRGAFHIIERQMSAALELFPVFARAHVLRTWGGVVDVTPDASPVVGLTPVEDLYVNCGWGTGGFKATPGVGWCYAHTVATGEPHPLNAPFSLDRFTTGKLVDEHGAAAVAH</sequence>
<keyword evidence="8" id="KW-0274">FAD</keyword>
<dbReference type="InterPro" id="IPR006278">
    <property type="entry name" value="SoxB"/>
</dbReference>
<dbReference type="InterPro" id="IPR006076">
    <property type="entry name" value="FAD-dep_OxRdtase"/>
</dbReference>
<feature type="region of interest" description="Disordered" evidence="17">
    <location>
        <begin position="1"/>
        <end position="21"/>
    </location>
</feature>
<comment type="cofactor">
    <cofactor evidence="2">
        <name>FAD</name>
        <dbReference type="ChEBI" id="CHEBI:57692"/>
    </cofactor>
</comment>
<organism evidence="19 20">
    <name type="scientific">Microbispora bryophytorum subsp. camponoti</name>
    <dbReference type="NCBI Taxonomy" id="1677852"/>
    <lineage>
        <taxon>Bacteria</taxon>
        <taxon>Bacillati</taxon>
        <taxon>Actinomycetota</taxon>
        <taxon>Actinomycetes</taxon>
        <taxon>Streptosporangiales</taxon>
        <taxon>Streptosporangiaceae</taxon>
        <taxon>Microbispora</taxon>
    </lineage>
</organism>
<protein>
    <recommendedName>
        <fullName evidence="12">Sarcosine oxidase subunit beta</fullName>
        <ecNumber evidence="11">1.5.3.24</ecNumber>
    </recommendedName>
    <alternativeName>
        <fullName evidence="13">Sarcosine oxidase (5,10-methylenetetrahydrofolate-forming) subunit beta</fullName>
    </alternativeName>
    <alternativeName>
        <fullName evidence="14">Tetrameric sarcosine oxidase subunit beta</fullName>
    </alternativeName>
</protein>
<feature type="domain" description="Rhodanese" evidence="18">
    <location>
        <begin position="34"/>
        <end position="78"/>
    </location>
</feature>
<comment type="catalytic activity">
    <reaction evidence="16">
        <text>sarcosine + (6S)-5,6,7,8-tetrahydrofolate + O2 = (6R)-5,10-methylene-5,6,7,8-tetrahydrofolate + glycine + H2O2</text>
        <dbReference type="Rhea" id="RHEA:70455"/>
        <dbReference type="ChEBI" id="CHEBI:15379"/>
        <dbReference type="ChEBI" id="CHEBI:15636"/>
        <dbReference type="ChEBI" id="CHEBI:16240"/>
        <dbReference type="ChEBI" id="CHEBI:57305"/>
        <dbReference type="ChEBI" id="CHEBI:57433"/>
        <dbReference type="ChEBI" id="CHEBI:57453"/>
        <dbReference type="EC" id="1.5.3.24"/>
    </reaction>
</comment>
<evidence type="ECO:0000313" key="20">
    <source>
        <dbReference type="Proteomes" id="UP000653231"/>
    </source>
</evidence>
<dbReference type="EC" id="1.5.3.24" evidence="11"/>
<dbReference type="PANTHER" id="PTHR13847:SF287">
    <property type="entry name" value="FAD-DEPENDENT OXIDOREDUCTASE DOMAIN-CONTAINING PROTEIN 1"/>
    <property type="match status" value="1"/>
</dbReference>
<keyword evidence="20" id="KW-1185">Reference proteome</keyword>
<dbReference type="SUPFAM" id="SSF54373">
    <property type="entry name" value="FAD-linked reductases, C-terminal domain"/>
    <property type="match status" value="1"/>
</dbReference>
<evidence type="ECO:0000256" key="8">
    <source>
        <dbReference type="ARBA" id="ARBA00022827"/>
    </source>
</evidence>
<accession>A0ABR8LEP8</accession>
<comment type="catalytic activity">
    <reaction evidence="15">
        <text>sarcosine + O2 + H2O = formaldehyde + glycine + H2O2</text>
        <dbReference type="Rhea" id="RHEA:13313"/>
        <dbReference type="ChEBI" id="CHEBI:15377"/>
        <dbReference type="ChEBI" id="CHEBI:15379"/>
        <dbReference type="ChEBI" id="CHEBI:16240"/>
        <dbReference type="ChEBI" id="CHEBI:16842"/>
        <dbReference type="ChEBI" id="CHEBI:57305"/>
        <dbReference type="ChEBI" id="CHEBI:57433"/>
    </reaction>
</comment>
<evidence type="ECO:0000256" key="6">
    <source>
        <dbReference type="ARBA" id="ARBA00022643"/>
    </source>
</evidence>
<keyword evidence="7" id="KW-0547">Nucleotide-binding</keyword>
<reference evidence="19 20" key="1">
    <citation type="submission" date="2020-09" db="EMBL/GenBank/DDBJ databases">
        <title>Actinomycete isolated from the Camponotus japonicus Mayr.</title>
        <authorList>
            <person name="Gong X."/>
        </authorList>
    </citation>
    <scope>NUCLEOTIDE SEQUENCE [LARGE SCALE GENOMIC DNA]</scope>
    <source>
        <strain evidence="19 20">2C-HV3</strain>
    </source>
</reference>
<name>A0ABR8LEP8_9ACTN</name>
<evidence type="ECO:0000256" key="13">
    <source>
        <dbReference type="ARBA" id="ARBA00044216"/>
    </source>
</evidence>
<dbReference type="NCBIfam" id="TIGR01373">
    <property type="entry name" value="soxB"/>
    <property type="match status" value="1"/>
</dbReference>
<evidence type="ECO:0000256" key="1">
    <source>
        <dbReference type="ARBA" id="ARBA00001917"/>
    </source>
</evidence>
<evidence type="ECO:0000256" key="16">
    <source>
        <dbReference type="ARBA" id="ARBA00048917"/>
    </source>
</evidence>
<keyword evidence="4" id="KW-0963">Cytoplasm</keyword>
<dbReference type="EMBL" id="JACXRZ010000025">
    <property type="protein sequence ID" value="MBD3147039.1"/>
    <property type="molecule type" value="Genomic_DNA"/>
</dbReference>
<evidence type="ECO:0000256" key="4">
    <source>
        <dbReference type="ARBA" id="ARBA00022490"/>
    </source>
</evidence>